<proteinExistence type="predicted"/>
<dbReference type="EMBL" id="JAWXYG010000015">
    <property type="protein sequence ID" value="KAK4253885.1"/>
    <property type="molecule type" value="Genomic_DNA"/>
</dbReference>
<evidence type="ECO:0000313" key="2">
    <source>
        <dbReference type="Proteomes" id="UP001293593"/>
    </source>
</evidence>
<gene>
    <name evidence="1" type="ORF">QN277_010503</name>
</gene>
<organism evidence="1 2">
    <name type="scientific">Acacia crassicarpa</name>
    <name type="common">northern wattle</name>
    <dbReference type="NCBI Taxonomy" id="499986"/>
    <lineage>
        <taxon>Eukaryota</taxon>
        <taxon>Viridiplantae</taxon>
        <taxon>Streptophyta</taxon>
        <taxon>Embryophyta</taxon>
        <taxon>Tracheophyta</taxon>
        <taxon>Spermatophyta</taxon>
        <taxon>Magnoliopsida</taxon>
        <taxon>eudicotyledons</taxon>
        <taxon>Gunneridae</taxon>
        <taxon>Pentapetalae</taxon>
        <taxon>rosids</taxon>
        <taxon>fabids</taxon>
        <taxon>Fabales</taxon>
        <taxon>Fabaceae</taxon>
        <taxon>Caesalpinioideae</taxon>
        <taxon>mimosoid clade</taxon>
        <taxon>Acacieae</taxon>
        <taxon>Acacia</taxon>
    </lineage>
</organism>
<sequence>MAHCHDMATKQLIAARYNKKVKHWSFEKGDLVLRRPDIGNKNARDGKLAANWESPYRVREKLGKGAYMLETLEKKLIKRTWNADKLKVYYS</sequence>
<reference evidence="1" key="1">
    <citation type="submission" date="2023-10" db="EMBL/GenBank/DDBJ databases">
        <title>Chromosome-level genome of the transformable northern wattle, Acacia crassicarpa.</title>
        <authorList>
            <person name="Massaro I."/>
            <person name="Sinha N.R."/>
            <person name="Poethig S."/>
            <person name="Leichty A.R."/>
        </authorList>
    </citation>
    <scope>NUCLEOTIDE SEQUENCE</scope>
    <source>
        <strain evidence="1">Acra3RX</strain>
        <tissue evidence="1">Leaf</tissue>
    </source>
</reference>
<name>A0AAE1M5L6_9FABA</name>
<comment type="caution">
    <text evidence="1">The sequence shown here is derived from an EMBL/GenBank/DDBJ whole genome shotgun (WGS) entry which is preliminary data.</text>
</comment>
<accession>A0AAE1M5L6</accession>
<evidence type="ECO:0000313" key="1">
    <source>
        <dbReference type="EMBL" id="KAK4253885.1"/>
    </source>
</evidence>
<protein>
    <submittedName>
        <fullName evidence="1">Uncharacterized protein</fullName>
    </submittedName>
</protein>
<keyword evidence="2" id="KW-1185">Reference proteome</keyword>
<dbReference type="Proteomes" id="UP001293593">
    <property type="component" value="Unassembled WGS sequence"/>
</dbReference>
<dbReference type="AlphaFoldDB" id="A0AAE1M5L6"/>